<protein>
    <submittedName>
        <fullName evidence="6">ATP-grasp domain-containing protein</fullName>
    </submittedName>
</protein>
<dbReference type="InterPro" id="IPR052032">
    <property type="entry name" value="ATP-dep_AA_Ligase"/>
</dbReference>
<feature type="domain" description="ATP-grasp" evidence="5">
    <location>
        <begin position="80"/>
        <end position="284"/>
    </location>
</feature>
<proteinExistence type="predicted"/>
<accession>A0A1D9G9L1</accession>
<dbReference type="InterPro" id="IPR011761">
    <property type="entry name" value="ATP-grasp"/>
</dbReference>
<organism evidence="6 7">
    <name type="scientific">Moorena producens (strain JHB)</name>
    <dbReference type="NCBI Taxonomy" id="1454205"/>
    <lineage>
        <taxon>Bacteria</taxon>
        <taxon>Bacillati</taxon>
        <taxon>Cyanobacteriota</taxon>
        <taxon>Cyanophyceae</taxon>
        <taxon>Coleofasciculales</taxon>
        <taxon>Coleofasciculaceae</taxon>
        <taxon>Moorena</taxon>
    </lineage>
</organism>
<keyword evidence="3 4" id="KW-0067">ATP-binding</keyword>
<keyword evidence="1" id="KW-0436">Ligase</keyword>
<dbReference type="Pfam" id="PF13535">
    <property type="entry name" value="ATP-grasp_4"/>
    <property type="match status" value="1"/>
</dbReference>
<evidence type="ECO:0000256" key="4">
    <source>
        <dbReference type="PROSITE-ProRule" id="PRU00409"/>
    </source>
</evidence>
<evidence type="ECO:0000256" key="2">
    <source>
        <dbReference type="ARBA" id="ARBA00022741"/>
    </source>
</evidence>
<dbReference type="GO" id="GO:0046872">
    <property type="term" value="F:metal ion binding"/>
    <property type="evidence" value="ECO:0007669"/>
    <property type="project" value="InterPro"/>
</dbReference>
<dbReference type="PANTHER" id="PTHR43585">
    <property type="entry name" value="FUMIPYRROLE BIOSYNTHESIS PROTEIN C"/>
    <property type="match status" value="1"/>
</dbReference>
<dbReference type="EMBL" id="CP017708">
    <property type="protein sequence ID" value="AOY84303.1"/>
    <property type="molecule type" value="Genomic_DNA"/>
</dbReference>
<dbReference type="Proteomes" id="UP000176944">
    <property type="component" value="Chromosome"/>
</dbReference>
<dbReference type="AlphaFoldDB" id="A0A1D9G9L1"/>
<evidence type="ECO:0000256" key="1">
    <source>
        <dbReference type="ARBA" id="ARBA00022598"/>
    </source>
</evidence>
<name>A0A1D9G9L1_MOOP1</name>
<evidence type="ECO:0000313" key="6">
    <source>
        <dbReference type="EMBL" id="AOY84303.1"/>
    </source>
</evidence>
<dbReference type="GO" id="GO:0005524">
    <property type="term" value="F:ATP binding"/>
    <property type="evidence" value="ECO:0007669"/>
    <property type="project" value="UniProtKB-UniRule"/>
</dbReference>
<keyword evidence="2 4" id="KW-0547">Nucleotide-binding</keyword>
<sequence>MTNYLITGNSFSSSLFAELSNDPHYKIIDQQELINSDICFDSRDKICVSLEENLDEVYKHHKDEKWVNKIKMMKDKYEFREVLKGIFPDFYFEKLVSNDIPKLKIPENKKVVIKPVRGFMATGVNFADKSTDLEQLRNKLQAEISDRAKYFTNSVVSSEEVIVEEFIQGDEYASDSYITSNGEIVILNITAHPTHDKFHYLNALYHTNYEMFFKLYDKVKHILSNFHSIVDISNIPIHAEFKLQDEQLIPIEFNPVRFGGTGYADLTYYFFDVNPFKSFFEGKSLNPSQLWQGKHDKYFGRVLAYNGKGLDINNYKPDYDKIQSEFSKVFKLHKLDYQNYLTFAVLYVEETNLDKIMKVLKFEFRDFFKKI</sequence>
<dbReference type="SUPFAM" id="SSF56059">
    <property type="entry name" value="Glutathione synthetase ATP-binding domain-like"/>
    <property type="match status" value="1"/>
</dbReference>
<reference evidence="7" key="1">
    <citation type="submission" date="2016-10" db="EMBL/GenBank/DDBJ databases">
        <title>Comparative genomics uncovers the prolific and rare metabolic potential of the cyanobacterial genus Moorea.</title>
        <authorList>
            <person name="Leao T."/>
            <person name="Castelao G."/>
            <person name="Korobeynikov A."/>
            <person name="Monroe E.A."/>
            <person name="Podell S."/>
            <person name="Glukhov E."/>
            <person name="Allen E."/>
            <person name="Gerwick W.H."/>
            <person name="Gerwick L."/>
        </authorList>
    </citation>
    <scope>NUCLEOTIDE SEQUENCE [LARGE SCALE GENOMIC DNA]</scope>
    <source>
        <strain evidence="7">JHB</strain>
    </source>
</reference>
<evidence type="ECO:0000259" key="5">
    <source>
        <dbReference type="PROSITE" id="PS50975"/>
    </source>
</evidence>
<evidence type="ECO:0000256" key="3">
    <source>
        <dbReference type="ARBA" id="ARBA00022840"/>
    </source>
</evidence>
<dbReference type="Gene3D" id="3.30.470.20">
    <property type="entry name" value="ATP-grasp fold, B domain"/>
    <property type="match status" value="1"/>
</dbReference>
<dbReference type="PANTHER" id="PTHR43585:SF2">
    <property type="entry name" value="ATP-GRASP ENZYME FSQD"/>
    <property type="match status" value="1"/>
</dbReference>
<dbReference type="GO" id="GO:0016874">
    <property type="term" value="F:ligase activity"/>
    <property type="evidence" value="ECO:0007669"/>
    <property type="project" value="UniProtKB-KW"/>
</dbReference>
<evidence type="ECO:0000313" key="7">
    <source>
        <dbReference type="Proteomes" id="UP000176944"/>
    </source>
</evidence>
<gene>
    <name evidence="6" type="ORF">BJP36_34645</name>
</gene>
<dbReference type="PROSITE" id="PS50975">
    <property type="entry name" value="ATP_GRASP"/>
    <property type="match status" value="1"/>
</dbReference>